<reference evidence="3 5" key="3">
    <citation type="journal article" date="2021" name="BMC Genomics">
        <title>Genome-resolved metagenome and metatranscriptome analyses of thermophilic composting reveal key bacterial players and their metabolic interactions.</title>
        <authorList>
            <person name="Braga L.P.P."/>
            <person name="Pereira R.V."/>
            <person name="Martins L.F."/>
            <person name="Moura L.M.S."/>
            <person name="Sanchez F.B."/>
            <person name="Patane J.S.L."/>
            <person name="da Silva A.M."/>
            <person name="Setubal J.C."/>
        </authorList>
    </citation>
    <scope>NUCLEOTIDE SEQUENCE [LARGE SCALE GENOMIC DNA]</scope>
    <source>
        <strain evidence="3">ZC4RG45</strain>
    </source>
</reference>
<evidence type="ECO:0000259" key="2">
    <source>
        <dbReference type="Pfam" id="PF00930"/>
    </source>
</evidence>
<gene>
    <name evidence="3" type="ORF">DIU77_004800</name>
    <name evidence="4" type="ORF">DIU77_02305</name>
</gene>
<dbReference type="GO" id="GO:0008239">
    <property type="term" value="F:dipeptidyl-peptidase activity"/>
    <property type="evidence" value="ECO:0007669"/>
    <property type="project" value="TreeGrafter"/>
</dbReference>
<comment type="caution">
    <text evidence="4">The sequence shown here is derived from an EMBL/GenBank/DDBJ whole genome shotgun (WGS) entry which is preliminary data.</text>
</comment>
<proteinExistence type="predicted"/>
<organism evidence="4">
    <name type="scientific">Thermocrispum agreste</name>
    <dbReference type="NCBI Taxonomy" id="37925"/>
    <lineage>
        <taxon>Bacteria</taxon>
        <taxon>Bacillati</taxon>
        <taxon>Actinomycetota</taxon>
        <taxon>Actinomycetes</taxon>
        <taxon>Pseudonocardiales</taxon>
        <taxon>Pseudonocardiaceae</taxon>
        <taxon>Thermocrispum</taxon>
    </lineage>
</organism>
<dbReference type="SUPFAM" id="SSF82171">
    <property type="entry name" value="DPP6 N-terminal domain-like"/>
    <property type="match status" value="1"/>
</dbReference>
<dbReference type="Gene3D" id="2.140.10.30">
    <property type="entry name" value="Dipeptidylpeptidase IV, N-terminal domain"/>
    <property type="match status" value="1"/>
</dbReference>
<evidence type="ECO:0000313" key="3">
    <source>
        <dbReference type="EMBL" id="MFO7191541.1"/>
    </source>
</evidence>
<accession>A0A2W4LTB5</accession>
<name>A0A2W4LTB5_9PSEU</name>
<dbReference type="Pfam" id="PF00930">
    <property type="entry name" value="DPPIV_N"/>
    <property type="match status" value="1"/>
</dbReference>
<dbReference type="Proteomes" id="UP000249324">
    <property type="component" value="Unassembled WGS sequence"/>
</dbReference>
<dbReference type="GO" id="GO:0008236">
    <property type="term" value="F:serine-type peptidase activity"/>
    <property type="evidence" value="ECO:0007669"/>
    <property type="project" value="InterPro"/>
</dbReference>
<dbReference type="Pfam" id="PF00326">
    <property type="entry name" value="Peptidase_S9"/>
    <property type="match status" value="1"/>
</dbReference>
<dbReference type="InterPro" id="IPR050278">
    <property type="entry name" value="Serine_Prot_S9B/DPPIV"/>
</dbReference>
<dbReference type="InterPro" id="IPR029058">
    <property type="entry name" value="AB_hydrolase_fold"/>
</dbReference>
<sequence length="699" mass="75809">MTSGVTTDRQDLPFLRKLARTQRFTLGAPREFAISPDASRVLFLRSADGYDKKHSLWSLDLTTGTESVLVDANALLPGEEDLPPEERARRERARETGGGVMRYAVDSGHTTVAFSLAGKLYTVDLASGEVSLRVDGAAVDPRLSPDGSHVAYVVGGALWVVDLASGTDSVLADEPDDDVTWGLAEFIAAEEMRRSRGYWWAPDGSAILAQRTDTSGVQRWHIADPADPGTQPTSMAYPASGTPNARVSLAFLRLDGSRVDVDLGDWEYLAAVHWSAGGPPLVTVQTRDQRRTDVLAVDPETGATRQLYSDTDEAWVELVTGVPAWTEDGRLVRVVVSDDAYRLMIDDELVTDPSLQVRSVVHVGREVLFTASAGDPTQIHVYRTDQGSVRRLSTVDGVTVAAGRAEACVLSAWSLDHAGPRVSVVRDGHDPVPIGVHTADPGIEPRPKMMTAGKRRLRVALLFPTGYRPSDGPLPVLLDPYGGPHAQRVLATRNAFLTPQWLADQGFAVLVADGRGSPGRGPAWEKEIAGRCAEVSLNDQVDALLAVAADHPELDLSRVAIRGWSYGGYLAALAVLRRPDVFHAAVAGAPVTDWKLYDTHYTERYLGHPDENPEAYRANSLIDDAPNLSRPLMIVHGMADDNVFVAHALRLSQALLKAGKPHEFVPLVATTHMTPADEDVAENLLRLQVDWLHEQLGGK</sequence>
<dbReference type="AlphaFoldDB" id="A0A2W4LTB5"/>
<dbReference type="EMBL" id="QGUI02000035">
    <property type="protein sequence ID" value="MFO7191541.1"/>
    <property type="molecule type" value="Genomic_DNA"/>
</dbReference>
<feature type="domain" description="Peptidase S9 prolyl oligopeptidase catalytic" evidence="1">
    <location>
        <begin position="498"/>
        <end position="698"/>
    </location>
</feature>
<dbReference type="InterPro" id="IPR001375">
    <property type="entry name" value="Peptidase_S9_cat"/>
</dbReference>
<reference evidence="4" key="1">
    <citation type="submission" date="2018-05" db="EMBL/GenBank/DDBJ databases">
        <authorList>
            <person name="Lanie J.A."/>
            <person name="Ng W.-L."/>
            <person name="Kazmierczak K.M."/>
            <person name="Andrzejewski T.M."/>
            <person name="Davidsen T.M."/>
            <person name="Wayne K.J."/>
            <person name="Tettelin H."/>
            <person name="Glass J.I."/>
            <person name="Rusch D."/>
            <person name="Podicherti R."/>
            <person name="Tsui H.-C.T."/>
            <person name="Winkler M.E."/>
        </authorList>
    </citation>
    <scope>NUCLEOTIDE SEQUENCE</scope>
    <source>
        <strain evidence="4">ZC4RG45</strain>
    </source>
</reference>
<dbReference type="PANTHER" id="PTHR11731:SF193">
    <property type="entry name" value="DIPEPTIDYL PEPTIDASE 9"/>
    <property type="match status" value="1"/>
</dbReference>
<dbReference type="InterPro" id="IPR002469">
    <property type="entry name" value="Peptidase_S9B_N"/>
</dbReference>
<dbReference type="SUPFAM" id="SSF53474">
    <property type="entry name" value="alpha/beta-Hydrolases"/>
    <property type="match status" value="1"/>
</dbReference>
<reference evidence="3" key="4">
    <citation type="submission" date="2023-08" db="EMBL/GenBank/DDBJ databases">
        <authorList>
            <person name="Guima S.E.S."/>
            <person name="Martins L.F."/>
            <person name="Silva A.M."/>
            <person name="Setubal J.C."/>
        </authorList>
    </citation>
    <scope>NUCLEOTIDE SEQUENCE</scope>
    <source>
        <strain evidence="3">ZC4RG45</strain>
    </source>
</reference>
<dbReference type="GO" id="GO:0006508">
    <property type="term" value="P:proteolysis"/>
    <property type="evidence" value="ECO:0007669"/>
    <property type="project" value="InterPro"/>
</dbReference>
<dbReference type="STRING" id="1111738.GCA_000427905_02275"/>
<dbReference type="Gene3D" id="3.40.50.1820">
    <property type="entry name" value="alpha/beta hydrolase"/>
    <property type="match status" value="1"/>
</dbReference>
<reference evidence="3" key="2">
    <citation type="submission" date="2018-05" db="EMBL/GenBank/DDBJ databases">
        <authorList>
            <person name="Moura L."/>
            <person name="Setubal J.C."/>
        </authorList>
    </citation>
    <scope>NUCLEOTIDE SEQUENCE</scope>
    <source>
        <strain evidence="3">ZC4RG45</strain>
    </source>
</reference>
<protein>
    <submittedName>
        <fullName evidence="3">Prolyl oligopeptidase family serine peptidase</fullName>
    </submittedName>
    <submittedName>
        <fullName evidence="4">S9 family peptidase</fullName>
    </submittedName>
</protein>
<feature type="domain" description="Dipeptidylpeptidase IV N-terminal" evidence="2">
    <location>
        <begin position="114"/>
        <end position="391"/>
    </location>
</feature>
<dbReference type="PANTHER" id="PTHR11731">
    <property type="entry name" value="PROTEASE FAMILY S9B,C DIPEPTIDYL-PEPTIDASE IV-RELATED"/>
    <property type="match status" value="1"/>
</dbReference>
<dbReference type="EMBL" id="QGUI01000050">
    <property type="protein sequence ID" value="PZN00924.1"/>
    <property type="molecule type" value="Genomic_DNA"/>
</dbReference>
<evidence type="ECO:0000313" key="5">
    <source>
        <dbReference type="Proteomes" id="UP000249324"/>
    </source>
</evidence>
<evidence type="ECO:0000313" key="4">
    <source>
        <dbReference type="EMBL" id="PZN00924.1"/>
    </source>
</evidence>
<evidence type="ECO:0000259" key="1">
    <source>
        <dbReference type="Pfam" id="PF00326"/>
    </source>
</evidence>